<keyword evidence="2 8" id="KW-0812">Transmembrane</keyword>
<dbReference type="CDD" id="cd23995">
    <property type="entry name" value="Seipin_BSCL2_like"/>
    <property type="match status" value="1"/>
</dbReference>
<gene>
    <name evidence="9" type="ORF">RCOM_1252080</name>
</gene>
<evidence type="ECO:0000256" key="1">
    <source>
        <dbReference type="ARBA" id="ARBA00004477"/>
    </source>
</evidence>
<dbReference type="Proteomes" id="UP000008311">
    <property type="component" value="Unassembled WGS sequence"/>
</dbReference>
<comment type="subcellular location">
    <subcellularLocation>
        <location evidence="1">Endoplasmic reticulum membrane</location>
        <topology evidence="1">Multi-pass membrane protein</topology>
    </subcellularLocation>
</comment>
<feature type="compositionally biased region" description="Polar residues" evidence="7">
    <location>
        <begin position="61"/>
        <end position="81"/>
    </location>
</feature>
<dbReference type="GO" id="GO:0019915">
    <property type="term" value="P:lipid storage"/>
    <property type="evidence" value="ECO:0000318"/>
    <property type="project" value="GO_Central"/>
</dbReference>
<keyword evidence="5" id="KW-0443">Lipid metabolism</keyword>
<dbReference type="GO" id="GO:0034389">
    <property type="term" value="P:lipid droplet organization"/>
    <property type="evidence" value="ECO:0000318"/>
    <property type="project" value="GO_Central"/>
</dbReference>
<evidence type="ECO:0000256" key="2">
    <source>
        <dbReference type="ARBA" id="ARBA00022692"/>
    </source>
</evidence>
<accession>B9S8F6</accession>
<feature type="region of interest" description="Disordered" evidence="7">
    <location>
        <begin position="32"/>
        <end position="129"/>
    </location>
</feature>
<keyword evidence="3" id="KW-0256">Endoplasmic reticulum</keyword>
<protein>
    <recommendedName>
        <fullName evidence="11">Seipin</fullName>
    </recommendedName>
</protein>
<evidence type="ECO:0000256" key="6">
    <source>
        <dbReference type="ARBA" id="ARBA00023136"/>
    </source>
</evidence>
<dbReference type="PANTHER" id="PTHR21212:SF0">
    <property type="entry name" value="SEIPIN"/>
    <property type="match status" value="1"/>
</dbReference>
<dbReference type="GO" id="GO:0140042">
    <property type="term" value="P:lipid droplet formation"/>
    <property type="evidence" value="ECO:0007669"/>
    <property type="project" value="UniProtKB-ARBA"/>
</dbReference>
<dbReference type="PANTHER" id="PTHR21212">
    <property type="entry name" value="BERNARDINELLI-SEIP CONGENITAL LIPODYSTROPHY 2 HOMOLOG BSCL2 PROTEIN"/>
    <property type="match status" value="1"/>
</dbReference>
<dbReference type="GO" id="GO:0005789">
    <property type="term" value="C:endoplasmic reticulum membrane"/>
    <property type="evidence" value="ECO:0000318"/>
    <property type="project" value="GO_Central"/>
</dbReference>
<organism evidence="9 10">
    <name type="scientific">Ricinus communis</name>
    <name type="common">Castor bean</name>
    <dbReference type="NCBI Taxonomy" id="3988"/>
    <lineage>
        <taxon>Eukaryota</taxon>
        <taxon>Viridiplantae</taxon>
        <taxon>Streptophyta</taxon>
        <taxon>Embryophyta</taxon>
        <taxon>Tracheophyta</taxon>
        <taxon>Spermatophyta</taxon>
        <taxon>Magnoliopsida</taxon>
        <taxon>eudicotyledons</taxon>
        <taxon>Gunneridae</taxon>
        <taxon>Pentapetalae</taxon>
        <taxon>rosids</taxon>
        <taxon>fabids</taxon>
        <taxon>Malpighiales</taxon>
        <taxon>Euphorbiaceae</taxon>
        <taxon>Acalyphoideae</taxon>
        <taxon>Acalypheae</taxon>
        <taxon>Ricinus</taxon>
    </lineage>
</organism>
<dbReference type="AlphaFoldDB" id="B9S8F6"/>
<evidence type="ECO:0000313" key="9">
    <source>
        <dbReference type="EMBL" id="EEF40133.1"/>
    </source>
</evidence>
<sequence length="373" mass="41723">MDSLNQNDEDCFFDALEEFPIYDCNVRDQSSQSTSDSTLCDPSPEVSSTSTTTLRRRRGISCTTGLKDSRPESSCISSDITHTNDSRTRYNSKEKKRHPLSRDLKENEKNLDTSESTRRNRERVDSVKVDNDKQIEARVGDSITGDANLLESLAVLNSPAAFVPIMSCGGIACGVNCEEQSLGPRIIPPNHKLQANIILTLPESGYNRNLGIFQVRIDFLAADGKVLSSKRQPCMLKFISGPIRVLLTFFKVAPLVTGYMSESQTLKVKIQGFTEMDMPTSCLKVIIEQRAEYRPGAGIPEIYDASLILESELPVFKRLIWCWKKTLFLWIIMVLFTIQLLFTLICCRPVIIPRTRSRNVPAGSNSLPAISQS</sequence>
<feature type="compositionally biased region" description="Basic and acidic residues" evidence="7">
    <location>
        <begin position="100"/>
        <end position="129"/>
    </location>
</feature>
<keyword evidence="10" id="KW-1185">Reference proteome</keyword>
<evidence type="ECO:0000256" key="4">
    <source>
        <dbReference type="ARBA" id="ARBA00022989"/>
    </source>
</evidence>
<reference evidence="10" key="1">
    <citation type="journal article" date="2010" name="Nat. Biotechnol.">
        <title>Draft genome sequence of the oilseed species Ricinus communis.</title>
        <authorList>
            <person name="Chan A.P."/>
            <person name="Crabtree J."/>
            <person name="Zhao Q."/>
            <person name="Lorenzi H."/>
            <person name="Orvis J."/>
            <person name="Puiu D."/>
            <person name="Melake-Berhan A."/>
            <person name="Jones K.M."/>
            <person name="Redman J."/>
            <person name="Chen G."/>
            <person name="Cahoon E.B."/>
            <person name="Gedil M."/>
            <person name="Stanke M."/>
            <person name="Haas B.J."/>
            <person name="Wortman J.R."/>
            <person name="Fraser-Liggett C.M."/>
            <person name="Ravel J."/>
            <person name="Rabinowicz P.D."/>
        </authorList>
    </citation>
    <scope>NUCLEOTIDE SEQUENCE [LARGE SCALE GENOMIC DNA]</scope>
    <source>
        <strain evidence="10">cv. Hale</strain>
    </source>
</reference>
<feature type="transmembrane region" description="Helical" evidence="8">
    <location>
        <begin position="327"/>
        <end position="351"/>
    </location>
</feature>
<dbReference type="GO" id="GO:0006629">
    <property type="term" value="P:lipid metabolic process"/>
    <property type="evidence" value="ECO:0007669"/>
    <property type="project" value="UniProtKB-KW"/>
</dbReference>
<dbReference type="eggNOG" id="KOG4200">
    <property type="taxonomic scope" value="Eukaryota"/>
</dbReference>
<evidence type="ECO:0000256" key="7">
    <source>
        <dbReference type="SAM" id="MobiDB-lite"/>
    </source>
</evidence>
<evidence type="ECO:0000256" key="3">
    <source>
        <dbReference type="ARBA" id="ARBA00022824"/>
    </source>
</evidence>
<evidence type="ECO:0008006" key="11">
    <source>
        <dbReference type="Google" id="ProtNLM"/>
    </source>
</evidence>
<dbReference type="InterPro" id="IPR009617">
    <property type="entry name" value="Seipin"/>
</dbReference>
<feature type="compositionally biased region" description="Basic and acidic residues" evidence="7">
    <location>
        <begin position="82"/>
        <end position="93"/>
    </location>
</feature>
<evidence type="ECO:0000256" key="5">
    <source>
        <dbReference type="ARBA" id="ARBA00023098"/>
    </source>
</evidence>
<evidence type="ECO:0000313" key="10">
    <source>
        <dbReference type="Proteomes" id="UP000008311"/>
    </source>
</evidence>
<name>B9S8F6_RICCO</name>
<keyword evidence="4 8" id="KW-1133">Transmembrane helix</keyword>
<dbReference type="EMBL" id="EQ973891">
    <property type="protein sequence ID" value="EEF40133.1"/>
    <property type="molecule type" value="Genomic_DNA"/>
</dbReference>
<dbReference type="STRING" id="3988.B9S8F6"/>
<keyword evidence="6 8" id="KW-0472">Membrane</keyword>
<evidence type="ECO:0000256" key="8">
    <source>
        <dbReference type="SAM" id="Phobius"/>
    </source>
</evidence>
<dbReference type="InParanoid" id="B9S8F6"/>
<proteinExistence type="predicted"/>
<dbReference type="Pfam" id="PF06775">
    <property type="entry name" value="Seipin"/>
    <property type="match status" value="1"/>
</dbReference>